<feature type="compositionally biased region" description="Polar residues" evidence="18">
    <location>
        <begin position="854"/>
        <end position="864"/>
    </location>
</feature>
<keyword evidence="5" id="KW-0808">Transferase</keyword>
<dbReference type="InterPro" id="IPR001611">
    <property type="entry name" value="Leu-rich_rpt"/>
</dbReference>
<feature type="region of interest" description="Disordered" evidence="18">
    <location>
        <begin position="462"/>
        <end position="485"/>
    </location>
</feature>
<dbReference type="PROSITE" id="PS00108">
    <property type="entry name" value="PROTEIN_KINASE_ST"/>
    <property type="match status" value="1"/>
</dbReference>
<feature type="signal peptide" evidence="20">
    <location>
        <begin position="1"/>
        <end position="21"/>
    </location>
</feature>
<evidence type="ECO:0000256" key="7">
    <source>
        <dbReference type="ARBA" id="ARBA00022729"/>
    </source>
</evidence>
<evidence type="ECO:0000256" key="11">
    <source>
        <dbReference type="ARBA" id="ARBA00022840"/>
    </source>
</evidence>
<evidence type="ECO:0000256" key="3">
    <source>
        <dbReference type="ARBA" id="ARBA00022527"/>
    </source>
</evidence>
<evidence type="ECO:0000256" key="9">
    <source>
        <dbReference type="ARBA" id="ARBA00022741"/>
    </source>
</evidence>
<keyword evidence="10" id="KW-0418">Kinase</keyword>
<dbReference type="Proteomes" id="UP000032304">
    <property type="component" value="Chromosome 11"/>
</dbReference>
<dbReference type="SMART" id="SM00220">
    <property type="entry name" value="S_TKc"/>
    <property type="match status" value="1"/>
</dbReference>
<dbReference type="Pfam" id="PF07714">
    <property type="entry name" value="PK_Tyr_Ser-Thr"/>
    <property type="match status" value="1"/>
</dbReference>
<dbReference type="GO" id="GO:0005524">
    <property type="term" value="F:ATP binding"/>
    <property type="evidence" value="ECO:0007669"/>
    <property type="project" value="UniProtKB-UniRule"/>
</dbReference>
<sequence>MLNRHHILLPILLFSAFLAAGDDGATMLKIASSFRPPPTGWSSTSSDNYCKWPGINCDKSNSVTSINLSSKSLSGTLSPDIADLSELQTLSLQRNALSGTIPSLANLSSLQEVYLDSNAFTSISPNAFSELTSLQKLSLSDNAGLSPWTFPDLSQSTGLVELQLDNTSLFGSLPDIFDSMNSLKSIRLSYNNLSGTLPASLGGSMVQNLWINNQDVGFNGTLQVLSNMTQLSQGPFPEFPTSVEKKVVDGNNNFCNSNGDPCDPQVTTLLEIAGGFGYPVPLSDKWPGNDACEWSFISCDSQKNVITVNLEKKNLVGTISAAFANLISLKNLNLSGNGLTGSIPDSLTKLTSLQLLDVSNNNLSGDIPKFSNSVKFSYSGNSLLGKSGGSGDGGDSGSGASAGGSDGNLKSGHSKNSIAMIVGIIAGVLIFVAVVCFVSYKYVMNKRYGKFGKVEGSDAERGVVKSPENGGRMNGNGGVPSEMLSQSSGDRSDRHFFEGGNVVISIQVLRQVTDNFSEANVLGRGGFGVVYKGELHDGTQIAVKRMECVSTGTKGMNEFQAEIAVLTKVRHRHLVALLGYCINGNERLLAYEYMPQGTLSQHLFEWRENGYAPLTWKQRVTIALDVARGVEYLHSLAQQSFIHRDLKPSNILLGDDMRAKVADFGLVKNAPEGKYSVETRLAGTFGYLAPEYAATGRVTTKVDVYAFGVVLMEIITGRKALDETLPDERSHLVTWFRRVLTNKDNIPKVVDETINCDKEAMASIFKVAELAGHCTAREPYQRPDMGHAVNVLGPLVELWKPTTQEEDENSGIDLHMSLPQALLRWQADEGTSTMYGDVSYSQTQSSIPAKPSGFSDTLSSSDGR</sequence>
<evidence type="ECO:0000256" key="4">
    <source>
        <dbReference type="ARBA" id="ARBA00022614"/>
    </source>
</evidence>
<keyword evidence="12 19" id="KW-1133">Transmembrane helix</keyword>
<feature type="chain" id="PRO_5002253772" description="Protein kinase domain-containing protein" evidence="20">
    <location>
        <begin position="22"/>
        <end position="864"/>
    </location>
</feature>
<evidence type="ECO:0000256" key="8">
    <source>
        <dbReference type="ARBA" id="ARBA00022737"/>
    </source>
</evidence>
<evidence type="ECO:0000256" key="2">
    <source>
        <dbReference type="ARBA" id="ARBA00008684"/>
    </source>
</evidence>
<dbReference type="InterPro" id="IPR008271">
    <property type="entry name" value="Ser/Thr_kinase_AS"/>
</dbReference>
<keyword evidence="23" id="KW-1185">Reference proteome</keyword>
<comment type="similarity">
    <text evidence="2">Belongs to the protein kinase superfamily. Ser/Thr protein kinase family.</text>
</comment>
<keyword evidence="8" id="KW-0677">Repeat</keyword>
<proteinExistence type="inferred from homology"/>
<dbReference type="Gene3D" id="3.80.10.10">
    <property type="entry name" value="Ribonuclease Inhibitor"/>
    <property type="match status" value="2"/>
</dbReference>
<dbReference type="FunFam" id="1.10.510.10:FF:000198">
    <property type="entry name" value="receptor protein kinase TMK1"/>
    <property type="match status" value="1"/>
</dbReference>
<dbReference type="Gramene" id="KJB71981">
    <property type="protein sequence ID" value="KJB71981"/>
    <property type="gene ID" value="B456_011G151900"/>
</dbReference>
<feature type="transmembrane region" description="Helical" evidence="19">
    <location>
        <begin position="418"/>
        <end position="440"/>
    </location>
</feature>
<dbReference type="Pfam" id="PF00560">
    <property type="entry name" value="LRR_1"/>
    <property type="match status" value="1"/>
</dbReference>
<evidence type="ECO:0000256" key="1">
    <source>
        <dbReference type="ARBA" id="ARBA00004167"/>
    </source>
</evidence>
<dbReference type="CDD" id="cd14066">
    <property type="entry name" value="STKc_IRAK"/>
    <property type="match status" value="1"/>
</dbReference>
<keyword evidence="15" id="KW-0675">Receptor</keyword>
<dbReference type="InterPro" id="IPR013210">
    <property type="entry name" value="LRR_N_plant-typ"/>
</dbReference>
<protein>
    <recommendedName>
        <fullName evidence="21">Protein kinase domain-containing protein</fullName>
    </recommendedName>
</protein>
<dbReference type="SUPFAM" id="SSF56112">
    <property type="entry name" value="Protein kinase-like (PK-like)"/>
    <property type="match status" value="1"/>
</dbReference>
<dbReference type="EMBL" id="CM001750">
    <property type="protein sequence ID" value="KJB71981.1"/>
    <property type="molecule type" value="Genomic_DNA"/>
</dbReference>
<organism evidence="22 23">
    <name type="scientific">Gossypium raimondii</name>
    <name type="common">Peruvian cotton</name>
    <name type="synonym">Gossypium klotzschianum subsp. raimondii</name>
    <dbReference type="NCBI Taxonomy" id="29730"/>
    <lineage>
        <taxon>Eukaryota</taxon>
        <taxon>Viridiplantae</taxon>
        <taxon>Streptophyta</taxon>
        <taxon>Embryophyta</taxon>
        <taxon>Tracheophyta</taxon>
        <taxon>Spermatophyta</taxon>
        <taxon>Magnoliopsida</taxon>
        <taxon>eudicotyledons</taxon>
        <taxon>Gunneridae</taxon>
        <taxon>Pentapetalae</taxon>
        <taxon>rosids</taxon>
        <taxon>malvids</taxon>
        <taxon>Malvales</taxon>
        <taxon>Malvaceae</taxon>
        <taxon>Malvoideae</taxon>
        <taxon>Gossypium</taxon>
    </lineage>
</organism>
<dbReference type="SUPFAM" id="SSF52058">
    <property type="entry name" value="L domain-like"/>
    <property type="match status" value="1"/>
</dbReference>
<evidence type="ECO:0000256" key="6">
    <source>
        <dbReference type="ARBA" id="ARBA00022692"/>
    </source>
</evidence>
<dbReference type="FunFam" id="3.30.200.20:FF:000226">
    <property type="entry name" value="receptor protein kinase TMK1"/>
    <property type="match status" value="1"/>
</dbReference>
<feature type="domain" description="Protein kinase" evidence="21">
    <location>
        <begin position="516"/>
        <end position="796"/>
    </location>
</feature>
<keyword evidence="3" id="KW-0723">Serine/threonine-protein kinase</keyword>
<keyword evidence="14" id="KW-1015">Disulfide bond</keyword>
<name>A0A0D2UUG7_GOSRA</name>
<dbReference type="PANTHER" id="PTHR47986">
    <property type="entry name" value="OSJNBA0070M12.3 PROTEIN"/>
    <property type="match status" value="1"/>
</dbReference>
<dbReference type="InterPro" id="IPR001245">
    <property type="entry name" value="Ser-Thr/Tyr_kinase_cat_dom"/>
</dbReference>
<dbReference type="InterPro" id="IPR000719">
    <property type="entry name" value="Prot_kinase_dom"/>
</dbReference>
<evidence type="ECO:0000313" key="23">
    <source>
        <dbReference type="Proteomes" id="UP000032304"/>
    </source>
</evidence>
<evidence type="ECO:0000256" key="10">
    <source>
        <dbReference type="ARBA" id="ARBA00022777"/>
    </source>
</evidence>
<evidence type="ECO:0000256" key="15">
    <source>
        <dbReference type="ARBA" id="ARBA00023170"/>
    </source>
</evidence>
<dbReference type="PANTHER" id="PTHR47986:SF10">
    <property type="entry name" value="RECEPTOR-LIKE KINASE TMK4"/>
    <property type="match status" value="1"/>
</dbReference>
<keyword evidence="9 17" id="KW-0547">Nucleotide-binding</keyword>
<dbReference type="InterPro" id="IPR017441">
    <property type="entry name" value="Protein_kinase_ATP_BS"/>
</dbReference>
<feature type="region of interest" description="Disordered" evidence="18">
    <location>
        <begin position="841"/>
        <end position="864"/>
    </location>
</feature>
<evidence type="ECO:0000313" key="22">
    <source>
        <dbReference type="EMBL" id="KJB71981.1"/>
    </source>
</evidence>
<dbReference type="Gene3D" id="1.10.510.10">
    <property type="entry name" value="Transferase(Phosphotransferase) domain 1"/>
    <property type="match status" value="1"/>
</dbReference>
<evidence type="ECO:0000256" key="14">
    <source>
        <dbReference type="ARBA" id="ARBA00023157"/>
    </source>
</evidence>
<dbReference type="GO" id="GO:0016020">
    <property type="term" value="C:membrane"/>
    <property type="evidence" value="ECO:0007669"/>
    <property type="project" value="UniProtKB-SubCell"/>
</dbReference>
<dbReference type="Pfam" id="PF08263">
    <property type="entry name" value="LRRNT_2"/>
    <property type="match status" value="2"/>
</dbReference>
<keyword evidence="6 19" id="KW-0812">Transmembrane</keyword>
<dbReference type="SMART" id="SM00369">
    <property type="entry name" value="LRR_TYP"/>
    <property type="match status" value="6"/>
</dbReference>
<keyword evidence="7 20" id="KW-0732">Signal</keyword>
<reference evidence="22 23" key="1">
    <citation type="journal article" date="2012" name="Nature">
        <title>Repeated polyploidization of Gossypium genomes and the evolution of spinnable cotton fibres.</title>
        <authorList>
            <person name="Paterson A.H."/>
            <person name="Wendel J.F."/>
            <person name="Gundlach H."/>
            <person name="Guo H."/>
            <person name="Jenkins J."/>
            <person name="Jin D."/>
            <person name="Llewellyn D."/>
            <person name="Showmaker K.C."/>
            <person name="Shu S."/>
            <person name="Udall J."/>
            <person name="Yoo M.J."/>
            <person name="Byers R."/>
            <person name="Chen W."/>
            <person name="Doron-Faigenboim A."/>
            <person name="Duke M.V."/>
            <person name="Gong L."/>
            <person name="Grimwood J."/>
            <person name="Grover C."/>
            <person name="Grupp K."/>
            <person name="Hu G."/>
            <person name="Lee T.H."/>
            <person name="Li J."/>
            <person name="Lin L."/>
            <person name="Liu T."/>
            <person name="Marler B.S."/>
            <person name="Page J.T."/>
            <person name="Roberts A.W."/>
            <person name="Romanel E."/>
            <person name="Sanders W.S."/>
            <person name="Szadkowski E."/>
            <person name="Tan X."/>
            <person name="Tang H."/>
            <person name="Xu C."/>
            <person name="Wang J."/>
            <person name="Wang Z."/>
            <person name="Zhang D."/>
            <person name="Zhang L."/>
            <person name="Ashrafi H."/>
            <person name="Bedon F."/>
            <person name="Bowers J.E."/>
            <person name="Brubaker C.L."/>
            <person name="Chee P.W."/>
            <person name="Das S."/>
            <person name="Gingle A.R."/>
            <person name="Haigler C.H."/>
            <person name="Harker D."/>
            <person name="Hoffmann L.V."/>
            <person name="Hovav R."/>
            <person name="Jones D.C."/>
            <person name="Lemke C."/>
            <person name="Mansoor S."/>
            <person name="ur Rahman M."/>
            <person name="Rainville L.N."/>
            <person name="Rambani A."/>
            <person name="Reddy U.K."/>
            <person name="Rong J.K."/>
            <person name="Saranga Y."/>
            <person name="Scheffler B.E."/>
            <person name="Scheffler J.A."/>
            <person name="Stelly D.M."/>
            <person name="Triplett B.A."/>
            <person name="Van Deynze A."/>
            <person name="Vaslin M.F."/>
            <person name="Waghmare V.N."/>
            <person name="Walford S.A."/>
            <person name="Wright R.J."/>
            <person name="Zaki E.A."/>
            <person name="Zhang T."/>
            <person name="Dennis E.S."/>
            <person name="Mayer K.F."/>
            <person name="Peterson D.G."/>
            <person name="Rokhsar D.S."/>
            <person name="Wang X."/>
            <person name="Schmutz J."/>
        </authorList>
    </citation>
    <scope>NUCLEOTIDE SEQUENCE [LARGE SCALE GENOMIC DNA]</scope>
</reference>
<dbReference type="GO" id="GO:0004674">
    <property type="term" value="F:protein serine/threonine kinase activity"/>
    <property type="evidence" value="ECO:0007669"/>
    <property type="project" value="UniProtKB-KW"/>
</dbReference>
<evidence type="ECO:0000256" key="13">
    <source>
        <dbReference type="ARBA" id="ARBA00023136"/>
    </source>
</evidence>
<comment type="subcellular location">
    <subcellularLocation>
        <location evidence="1">Membrane</location>
        <topology evidence="1">Single-pass membrane protein</topology>
    </subcellularLocation>
</comment>
<feature type="region of interest" description="Disordered" evidence="18">
    <location>
        <begin position="388"/>
        <end position="408"/>
    </location>
</feature>
<feature type="compositionally biased region" description="Gly residues" evidence="18">
    <location>
        <begin position="388"/>
        <end position="406"/>
    </location>
</feature>
<evidence type="ECO:0000259" key="21">
    <source>
        <dbReference type="PROSITE" id="PS50011"/>
    </source>
</evidence>
<keyword evidence="13 19" id="KW-0472">Membrane</keyword>
<dbReference type="PROSITE" id="PS00107">
    <property type="entry name" value="PROTEIN_KINASE_ATP"/>
    <property type="match status" value="1"/>
</dbReference>
<evidence type="ECO:0000256" key="12">
    <source>
        <dbReference type="ARBA" id="ARBA00022989"/>
    </source>
</evidence>
<dbReference type="Pfam" id="PF13855">
    <property type="entry name" value="LRR_8"/>
    <property type="match status" value="2"/>
</dbReference>
<dbReference type="PROSITE" id="PS51450">
    <property type="entry name" value="LRR"/>
    <property type="match status" value="2"/>
</dbReference>
<keyword evidence="16" id="KW-0325">Glycoprotein</keyword>
<dbReference type="Gene3D" id="3.30.200.20">
    <property type="entry name" value="Phosphorylase Kinase, domain 1"/>
    <property type="match status" value="1"/>
</dbReference>
<dbReference type="InterPro" id="IPR032675">
    <property type="entry name" value="LRR_dom_sf"/>
</dbReference>
<keyword evidence="4" id="KW-0433">Leucine-rich repeat</keyword>
<accession>A0A0D2UUG7</accession>
<dbReference type="FunFam" id="3.80.10.10:FF:000129">
    <property type="entry name" value="Leucine-rich repeat receptor-like kinase"/>
    <property type="match status" value="1"/>
</dbReference>
<evidence type="ECO:0000256" key="19">
    <source>
        <dbReference type="SAM" id="Phobius"/>
    </source>
</evidence>
<dbReference type="InterPro" id="IPR011009">
    <property type="entry name" value="Kinase-like_dom_sf"/>
</dbReference>
<evidence type="ECO:0000256" key="5">
    <source>
        <dbReference type="ARBA" id="ARBA00022679"/>
    </source>
</evidence>
<evidence type="ECO:0000256" key="17">
    <source>
        <dbReference type="PROSITE-ProRule" id="PRU10141"/>
    </source>
</evidence>
<dbReference type="PROSITE" id="PS50011">
    <property type="entry name" value="PROTEIN_KINASE_DOM"/>
    <property type="match status" value="1"/>
</dbReference>
<dbReference type="AlphaFoldDB" id="A0A0D2UUG7"/>
<keyword evidence="11 17" id="KW-0067">ATP-binding</keyword>
<evidence type="ECO:0000256" key="16">
    <source>
        <dbReference type="ARBA" id="ARBA00023180"/>
    </source>
</evidence>
<feature type="binding site" evidence="17">
    <location>
        <position position="544"/>
    </location>
    <ligand>
        <name>ATP</name>
        <dbReference type="ChEBI" id="CHEBI:30616"/>
    </ligand>
</feature>
<dbReference type="InterPro" id="IPR003591">
    <property type="entry name" value="Leu-rich_rpt_typical-subtyp"/>
</dbReference>
<evidence type="ECO:0000256" key="18">
    <source>
        <dbReference type="SAM" id="MobiDB-lite"/>
    </source>
</evidence>
<evidence type="ECO:0000256" key="20">
    <source>
        <dbReference type="SAM" id="SignalP"/>
    </source>
</evidence>
<gene>
    <name evidence="22" type="ORF">B456_011G151900</name>
</gene>
<dbReference type="InterPro" id="IPR052422">
    <property type="entry name" value="Auxin_Ser/Thr_Kinase"/>
</dbReference>